<accession>A0A7J6XES9</accession>
<evidence type="ECO:0000313" key="2">
    <source>
        <dbReference type="EMBL" id="KAF5208306.1"/>
    </source>
</evidence>
<evidence type="ECO:0000313" key="3">
    <source>
        <dbReference type="Proteomes" id="UP000554482"/>
    </source>
</evidence>
<keyword evidence="3" id="KW-1185">Reference proteome</keyword>
<protein>
    <submittedName>
        <fullName evidence="2">Uncharacterized protein</fullName>
    </submittedName>
</protein>
<proteinExistence type="predicted"/>
<comment type="caution">
    <text evidence="2">The sequence shown here is derived from an EMBL/GenBank/DDBJ whole genome shotgun (WGS) entry which is preliminary data.</text>
</comment>
<organism evidence="2 3">
    <name type="scientific">Thalictrum thalictroides</name>
    <name type="common">Rue-anemone</name>
    <name type="synonym">Anemone thalictroides</name>
    <dbReference type="NCBI Taxonomy" id="46969"/>
    <lineage>
        <taxon>Eukaryota</taxon>
        <taxon>Viridiplantae</taxon>
        <taxon>Streptophyta</taxon>
        <taxon>Embryophyta</taxon>
        <taxon>Tracheophyta</taxon>
        <taxon>Spermatophyta</taxon>
        <taxon>Magnoliopsida</taxon>
        <taxon>Ranunculales</taxon>
        <taxon>Ranunculaceae</taxon>
        <taxon>Thalictroideae</taxon>
        <taxon>Thalictrum</taxon>
    </lineage>
</organism>
<sequence length="134" mass="14356">MENSTDLSIGEVAHNISVATTNTRKATGTTTMGVVTETETCDNVQTEDVLMLTNGNTNEETIMPVDLGGAPAIVSPTVIQEAIAIKTRLAELESNRQGIVNARETKKVFAKGKKTQNKEIDKDLGLPTTKLKAK</sequence>
<name>A0A7J6XES9_THATH</name>
<gene>
    <name evidence="2" type="ORF">FRX31_002113</name>
</gene>
<dbReference type="AlphaFoldDB" id="A0A7J6XES9"/>
<evidence type="ECO:0000256" key="1">
    <source>
        <dbReference type="SAM" id="MobiDB-lite"/>
    </source>
</evidence>
<reference evidence="2 3" key="1">
    <citation type="submission" date="2020-06" db="EMBL/GenBank/DDBJ databases">
        <title>Transcriptomic and genomic resources for Thalictrum thalictroides and T. hernandezii: Facilitating candidate gene discovery in an emerging model plant lineage.</title>
        <authorList>
            <person name="Arias T."/>
            <person name="Riano-Pachon D.M."/>
            <person name="Di Stilio V.S."/>
        </authorList>
    </citation>
    <scope>NUCLEOTIDE SEQUENCE [LARGE SCALE GENOMIC DNA]</scope>
    <source>
        <strain evidence="3">cv. WT478/WT964</strain>
        <tissue evidence="2">Leaves</tissue>
    </source>
</reference>
<feature type="region of interest" description="Disordered" evidence="1">
    <location>
        <begin position="111"/>
        <end position="134"/>
    </location>
</feature>
<dbReference type="Proteomes" id="UP000554482">
    <property type="component" value="Unassembled WGS sequence"/>
</dbReference>
<dbReference type="EMBL" id="JABWDY010000169">
    <property type="protein sequence ID" value="KAF5208306.1"/>
    <property type="molecule type" value="Genomic_DNA"/>
</dbReference>